<dbReference type="Proteomes" id="UP000076874">
    <property type="component" value="Unassembled WGS sequence"/>
</dbReference>
<name>A0A167M5L5_9HYPO</name>
<evidence type="ECO:0000313" key="3">
    <source>
        <dbReference type="Proteomes" id="UP000076874"/>
    </source>
</evidence>
<comment type="caution">
    <text evidence="2">The sequence shown here is derived from an EMBL/GenBank/DDBJ whole genome shotgun (WGS) entry which is preliminary data.</text>
</comment>
<feature type="region of interest" description="Disordered" evidence="1">
    <location>
        <begin position="130"/>
        <end position="159"/>
    </location>
</feature>
<evidence type="ECO:0000256" key="1">
    <source>
        <dbReference type="SAM" id="MobiDB-lite"/>
    </source>
</evidence>
<dbReference type="EMBL" id="AZHD01000026">
    <property type="protein sequence ID" value="OAA53957.1"/>
    <property type="molecule type" value="Genomic_DNA"/>
</dbReference>
<evidence type="ECO:0000313" key="2">
    <source>
        <dbReference type="EMBL" id="OAA53957.1"/>
    </source>
</evidence>
<dbReference type="OrthoDB" id="5428259at2759"/>
<sequence>MGDAMYSTPFTQRHQSAYIFQDEVISNDTGMRHHGFVSNVNSAQTAAASDMDSSLSIGFTEDEGQANKLKGTIWPGMDLFDSATPDQKRKRNQRKDGAMIEQLKSTSEAVTATETVWNPEEGIHRVRDIYDSPSVEGSPPSTPSRKRKYLVRNSTPTDDDALEVAKEEDGDKCRNYGSSQQQRPVLQQLDPNLTIVEPTSCYKQSASARYGDGVRDSQHVAFRATQSSYGNGININGMGTNSTTLNHTSSQARSGSLYASLDNAMFNGNGDLGNEAPAATYHASSNRRLGFANLTMDSNNNSFEYNGKRECTLRESGFSDETYGNSTPLFDM</sequence>
<dbReference type="AlphaFoldDB" id="A0A167M5L5"/>
<reference evidence="2 3" key="1">
    <citation type="journal article" date="2016" name="Genome Biol. Evol.">
        <title>Divergent and convergent evolution of fungal pathogenicity.</title>
        <authorList>
            <person name="Shang Y."/>
            <person name="Xiao G."/>
            <person name="Zheng P."/>
            <person name="Cen K."/>
            <person name="Zhan S."/>
            <person name="Wang C."/>
        </authorList>
    </citation>
    <scope>NUCLEOTIDE SEQUENCE [LARGE SCALE GENOMIC DNA]</scope>
    <source>
        <strain evidence="2 3">RCEF 264</strain>
    </source>
</reference>
<accession>A0A167M5L5</accession>
<dbReference type="STRING" id="1081102.A0A167M5L5"/>
<keyword evidence="3" id="KW-1185">Reference proteome</keyword>
<proteinExistence type="predicted"/>
<gene>
    <name evidence="2" type="ORF">SPI_09164</name>
</gene>
<protein>
    <submittedName>
        <fullName evidence="2">Uncharacterized protein</fullName>
    </submittedName>
</protein>
<organism evidence="2 3">
    <name type="scientific">Niveomyces insectorum RCEF 264</name>
    <dbReference type="NCBI Taxonomy" id="1081102"/>
    <lineage>
        <taxon>Eukaryota</taxon>
        <taxon>Fungi</taxon>
        <taxon>Dikarya</taxon>
        <taxon>Ascomycota</taxon>
        <taxon>Pezizomycotina</taxon>
        <taxon>Sordariomycetes</taxon>
        <taxon>Hypocreomycetidae</taxon>
        <taxon>Hypocreales</taxon>
        <taxon>Cordycipitaceae</taxon>
        <taxon>Niveomyces</taxon>
    </lineage>
</organism>